<sequence length="73" mass="8490">IPAPAEVTVTQVQDAGGSYFNDLIGSWDNRLAKSAIHLNFTRIVMVFALHFYIFERLFATIFIQDYEVLHFFY</sequence>
<gene>
    <name evidence="2" type="ORF">PMAYCL1PPCAC_32766</name>
</gene>
<evidence type="ECO:0000256" key="1">
    <source>
        <dbReference type="SAM" id="Phobius"/>
    </source>
</evidence>
<feature type="transmembrane region" description="Helical" evidence="1">
    <location>
        <begin position="35"/>
        <end position="54"/>
    </location>
</feature>
<organism evidence="2 3">
    <name type="scientific">Pristionchus mayeri</name>
    <dbReference type="NCBI Taxonomy" id="1317129"/>
    <lineage>
        <taxon>Eukaryota</taxon>
        <taxon>Metazoa</taxon>
        <taxon>Ecdysozoa</taxon>
        <taxon>Nematoda</taxon>
        <taxon>Chromadorea</taxon>
        <taxon>Rhabditida</taxon>
        <taxon>Rhabditina</taxon>
        <taxon>Diplogasteromorpha</taxon>
        <taxon>Diplogasteroidea</taxon>
        <taxon>Neodiplogasteridae</taxon>
        <taxon>Pristionchus</taxon>
    </lineage>
</organism>
<evidence type="ECO:0000313" key="2">
    <source>
        <dbReference type="EMBL" id="GMR62571.1"/>
    </source>
</evidence>
<accession>A0AAN5DFG6</accession>
<name>A0AAN5DFG6_9BILA</name>
<dbReference type="EMBL" id="BTRK01000006">
    <property type="protein sequence ID" value="GMR62571.1"/>
    <property type="molecule type" value="Genomic_DNA"/>
</dbReference>
<proteinExistence type="predicted"/>
<feature type="non-terminal residue" evidence="2">
    <location>
        <position position="73"/>
    </location>
</feature>
<keyword evidence="1" id="KW-0812">Transmembrane</keyword>
<dbReference type="Proteomes" id="UP001328107">
    <property type="component" value="Unassembled WGS sequence"/>
</dbReference>
<reference evidence="3" key="1">
    <citation type="submission" date="2022-10" db="EMBL/GenBank/DDBJ databases">
        <title>Genome assembly of Pristionchus species.</title>
        <authorList>
            <person name="Yoshida K."/>
            <person name="Sommer R.J."/>
        </authorList>
    </citation>
    <scope>NUCLEOTIDE SEQUENCE [LARGE SCALE GENOMIC DNA]</scope>
    <source>
        <strain evidence="3">RS5460</strain>
    </source>
</reference>
<keyword evidence="1" id="KW-0472">Membrane</keyword>
<protein>
    <submittedName>
        <fullName evidence="2">Uncharacterized protein</fullName>
    </submittedName>
</protein>
<evidence type="ECO:0000313" key="3">
    <source>
        <dbReference type="Proteomes" id="UP001328107"/>
    </source>
</evidence>
<dbReference type="AlphaFoldDB" id="A0AAN5DFG6"/>
<keyword evidence="3" id="KW-1185">Reference proteome</keyword>
<comment type="caution">
    <text evidence="2">The sequence shown here is derived from an EMBL/GenBank/DDBJ whole genome shotgun (WGS) entry which is preliminary data.</text>
</comment>
<keyword evidence="1" id="KW-1133">Transmembrane helix</keyword>
<feature type="non-terminal residue" evidence="2">
    <location>
        <position position="1"/>
    </location>
</feature>